<feature type="binding site" evidence="7">
    <location>
        <position position="232"/>
    </location>
    <ligand>
        <name>Zn(2+)</name>
        <dbReference type="ChEBI" id="CHEBI:29105"/>
        <label>2</label>
    </ligand>
</feature>
<comment type="cofactor">
    <cofactor evidence="7">
        <name>Zn(2+)</name>
        <dbReference type="ChEBI" id="CHEBI:29105"/>
    </cofactor>
    <text evidence="7">Binds 2 Zn(2+) ions per subunit.</text>
</comment>
<dbReference type="GO" id="GO:0004038">
    <property type="term" value="F:allantoinase activity"/>
    <property type="evidence" value="ECO:0007669"/>
    <property type="project" value="TreeGrafter"/>
</dbReference>
<feature type="binding site" evidence="7">
    <location>
        <position position="152"/>
    </location>
    <ligand>
        <name>Zn(2+)</name>
        <dbReference type="ChEBI" id="CHEBI:29105"/>
        <label>1</label>
    </ligand>
</feature>
<evidence type="ECO:0000313" key="12">
    <source>
        <dbReference type="Proteomes" id="UP000528555"/>
    </source>
</evidence>
<reference evidence="11" key="2">
    <citation type="submission" date="2020-02" db="EMBL/GenBank/DDBJ databases">
        <authorList>
            <person name="Littmann E."/>
            <person name="Sorbara M."/>
        </authorList>
    </citation>
    <scope>NUCLEOTIDE SEQUENCE</scope>
    <source>
        <strain evidence="11">MSK.17.11</strain>
        <strain evidence="10">MSK.17.38</strain>
    </source>
</reference>
<feature type="binding site" evidence="7">
    <location>
        <position position="309"/>
    </location>
    <ligand>
        <name>substrate</name>
    </ligand>
</feature>
<evidence type="ECO:0000313" key="11">
    <source>
        <dbReference type="EMBL" id="NVH58433.1"/>
    </source>
</evidence>
<dbReference type="InterPro" id="IPR004722">
    <property type="entry name" value="DHOase"/>
</dbReference>
<feature type="binding site" evidence="7">
    <location>
        <position position="62"/>
    </location>
    <ligand>
        <name>Zn(2+)</name>
        <dbReference type="ChEBI" id="CHEBI:29105"/>
        <label>1</label>
    </ligand>
</feature>
<feature type="domain" description="Dihydroorotase catalytic" evidence="9">
    <location>
        <begin position="52"/>
        <end position="237"/>
    </location>
</feature>
<dbReference type="EMBL" id="JAAIUO010000004">
    <property type="protein sequence ID" value="NSK14659.1"/>
    <property type="molecule type" value="Genomic_DNA"/>
</dbReference>
<comment type="similarity">
    <text evidence="2 7">Belongs to the metallo-dependent hydrolases superfamily. DHOase family. Class I DHOase subfamily.</text>
</comment>
<evidence type="ECO:0000256" key="4">
    <source>
        <dbReference type="ARBA" id="ARBA00022801"/>
    </source>
</evidence>
<gene>
    <name evidence="7" type="primary">pyrC</name>
    <name evidence="11" type="ORF">G5A66_07190</name>
    <name evidence="10" type="ORF">G5A75_07210</name>
</gene>
<dbReference type="PROSITE" id="PS00483">
    <property type="entry name" value="DIHYDROOROTASE_2"/>
    <property type="match status" value="1"/>
</dbReference>
<feature type="binding site" evidence="7">
    <location>
        <begin position="323"/>
        <end position="324"/>
    </location>
    <ligand>
        <name>substrate</name>
    </ligand>
</feature>
<dbReference type="RefSeq" id="WP_173814682.1">
    <property type="nucleotide sequence ID" value="NZ_JAAITX010000004.1"/>
</dbReference>
<dbReference type="PANTHER" id="PTHR43668">
    <property type="entry name" value="ALLANTOINASE"/>
    <property type="match status" value="1"/>
</dbReference>
<dbReference type="PROSITE" id="PS00482">
    <property type="entry name" value="DIHYDROOROTASE_1"/>
    <property type="match status" value="1"/>
</dbReference>
<dbReference type="Gene3D" id="3.20.20.140">
    <property type="entry name" value="Metal-dependent hydrolases"/>
    <property type="match status" value="1"/>
</dbReference>
<feature type="binding site" evidence="7">
    <location>
        <position position="152"/>
    </location>
    <ligand>
        <name>Zn(2+)</name>
        <dbReference type="ChEBI" id="CHEBI:29105"/>
        <label>2</label>
    </ligand>
</feature>
<evidence type="ECO:0000313" key="10">
    <source>
        <dbReference type="EMBL" id="NSK14659.1"/>
    </source>
</evidence>
<dbReference type="InterPro" id="IPR002195">
    <property type="entry name" value="Dihydroorotase_CS"/>
</dbReference>
<feature type="binding site" evidence="7">
    <location>
        <position position="179"/>
    </location>
    <ligand>
        <name>Zn(2+)</name>
        <dbReference type="ChEBI" id="CHEBI:29105"/>
        <label>2</label>
    </ligand>
</feature>
<dbReference type="Proteomes" id="UP000701680">
    <property type="component" value="Unassembled WGS sequence"/>
</dbReference>
<dbReference type="AlphaFoldDB" id="A0A850HQF8"/>
<dbReference type="CDD" id="cd01317">
    <property type="entry name" value="DHOase_IIa"/>
    <property type="match status" value="1"/>
</dbReference>
<keyword evidence="12" id="KW-1185">Reference proteome</keyword>
<evidence type="ECO:0000256" key="1">
    <source>
        <dbReference type="ARBA" id="ARBA00002368"/>
    </source>
</evidence>
<keyword evidence="6 7" id="KW-0665">Pyrimidine biosynthesis</keyword>
<comment type="function">
    <text evidence="1 7">Catalyzes the reversible cyclization of carbamoyl aspartate to dihydroorotate.</text>
</comment>
<dbReference type="InterPro" id="IPR011059">
    <property type="entry name" value="Metal-dep_hydrolase_composite"/>
</dbReference>
<dbReference type="GO" id="GO:0006145">
    <property type="term" value="P:purine nucleobase catabolic process"/>
    <property type="evidence" value="ECO:0007669"/>
    <property type="project" value="TreeGrafter"/>
</dbReference>
<feature type="binding site" evidence="7">
    <location>
        <position position="60"/>
    </location>
    <ligand>
        <name>Zn(2+)</name>
        <dbReference type="ChEBI" id="CHEBI:29105"/>
        <label>1</label>
    </ligand>
</feature>
<keyword evidence="5 7" id="KW-0862">Zinc</keyword>
<dbReference type="Pfam" id="PF07969">
    <property type="entry name" value="Amidohydro_3"/>
    <property type="match status" value="1"/>
</dbReference>
<reference evidence="12 13" key="1">
    <citation type="journal article" date="2020" name="Cell Host Microbe">
        <title>Functional and Genomic Variation between Human-Derived Isolates of Lachnospiraceae Reveals Inter- and Intra-Species Diversity.</title>
        <authorList>
            <person name="Sorbara M.T."/>
            <person name="Littmann E.R."/>
            <person name="Fontana E."/>
            <person name="Moody T.U."/>
            <person name="Kohout C.E."/>
            <person name="Gjonbalaj M."/>
            <person name="Eaton V."/>
            <person name="Seok R."/>
            <person name="Leiner I.M."/>
            <person name="Pamer E.G."/>
        </authorList>
    </citation>
    <scope>NUCLEOTIDE SEQUENCE [LARGE SCALE GENOMIC DNA]</scope>
    <source>
        <strain evidence="11 12">MSK.17.11</strain>
        <strain evidence="10 13">MSK.17.38</strain>
    </source>
</reference>
<evidence type="ECO:0000256" key="5">
    <source>
        <dbReference type="ARBA" id="ARBA00022833"/>
    </source>
</evidence>
<name>A0A850HQF8_9FIRM</name>
<dbReference type="InterPro" id="IPR032466">
    <property type="entry name" value="Metal_Hydrolase"/>
</dbReference>
<evidence type="ECO:0000259" key="8">
    <source>
        <dbReference type="Pfam" id="PF07969"/>
    </source>
</evidence>
<dbReference type="EMBL" id="JAAITX010000004">
    <property type="protein sequence ID" value="NVH58433.1"/>
    <property type="molecule type" value="Genomic_DNA"/>
</dbReference>
<organism evidence="11 12">
    <name type="scientific">Dorea phocaeensis</name>
    <dbReference type="NCBI Taxonomy" id="2040291"/>
    <lineage>
        <taxon>Bacteria</taxon>
        <taxon>Bacillati</taxon>
        <taxon>Bacillota</taxon>
        <taxon>Clostridia</taxon>
        <taxon>Lachnospirales</taxon>
        <taxon>Lachnospiraceae</taxon>
        <taxon>Dorea</taxon>
    </lineage>
</organism>
<dbReference type="Gene3D" id="2.30.40.10">
    <property type="entry name" value="Urease, subunit C, domain 1"/>
    <property type="match status" value="1"/>
</dbReference>
<dbReference type="SUPFAM" id="SSF51338">
    <property type="entry name" value="Composite domain of metallo-dependent hydrolases"/>
    <property type="match status" value="1"/>
</dbReference>
<evidence type="ECO:0000256" key="7">
    <source>
        <dbReference type="HAMAP-Rule" id="MF_00220"/>
    </source>
</evidence>
<feature type="binding site" evidence="7">
    <location>
        <position position="305"/>
    </location>
    <ligand>
        <name>Zn(2+)</name>
        <dbReference type="ChEBI" id="CHEBI:29105"/>
        <label>1</label>
    </ligand>
</feature>
<dbReference type="Pfam" id="PF12890">
    <property type="entry name" value="DHOase"/>
    <property type="match status" value="1"/>
</dbReference>
<evidence type="ECO:0000256" key="3">
    <source>
        <dbReference type="ARBA" id="ARBA00022723"/>
    </source>
</evidence>
<accession>A0A850HQF8</accession>
<dbReference type="InterPro" id="IPR024403">
    <property type="entry name" value="DHOase_cat"/>
</dbReference>
<sequence>MRILIRNGQVVDPSSKMEGRFDVLVEEDRIVRVAEQIDETADRVLDAEGCYVMPGFIDLHVHLRDPGLEYKETLQTGGMAAVKGGVTTVCAMPNTKPVMDDGQKVAEVHKRAEEESPAHVIQIGAVTKDQAGQELADIAGMAEAGCHAISEDGKSVMNASLYRKAMKIAKEKGISVFAHCEDITMVEGGVMNADENAVRLGLKGITNSVEDVIVARDILLAKETGVRLHLCHCSTADSVEMIRLAKEEGLPVTGEVCPHHFILTADDILEDDGNYKMNPPLRGKKDVEVLRRGLADGTMDVISTDHAPHSEEEKNRSMAKAAFGIVGLETSAALTYTELVKTGILSVMQMAEKMSYNPAQILGLSDKGAVAEGKKADLVIFDPNPTYAIDKNTFVSKGKNTPFHGRTVTGEVRFTLVDGKVVYEK</sequence>
<dbReference type="Proteomes" id="UP000528555">
    <property type="component" value="Unassembled WGS sequence"/>
</dbReference>
<dbReference type="GO" id="GO:0008270">
    <property type="term" value="F:zinc ion binding"/>
    <property type="evidence" value="ECO:0007669"/>
    <property type="project" value="UniProtKB-UniRule"/>
</dbReference>
<dbReference type="InterPro" id="IPR013108">
    <property type="entry name" value="Amidohydro_3"/>
</dbReference>
<dbReference type="SUPFAM" id="SSF51556">
    <property type="entry name" value="Metallo-dependent hydrolases"/>
    <property type="match status" value="1"/>
</dbReference>
<keyword evidence="4 7" id="KW-0378">Hydrolase</keyword>
<dbReference type="GO" id="GO:0044205">
    <property type="term" value="P:'de novo' UMP biosynthetic process"/>
    <property type="evidence" value="ECO:0007669"/>
    <property type="project" value="UniProtKB-UniRule"/>
</dbReference>
<dbReference type="GO" id="GO:0005737">
    <property type="term" value="C:cytoplasm"/>
    <property type="evidence" value="ECO:0007669"/>
    <property type="project" value="TreeGrafter"/>
</dbReference>
<feature type="active site" evidence="7">
    <location>
        <position position="305"/>
    </location>
</feature>
<proteinExistence type="inferred from homology"/>
<dbReference type="GO" id="GO:0004151">
    <property type="term" value="F:dihydroorotase activity"/>
    <property type="evidence" value="ECO:0007669"/>
    <property type="project" value="UniProtKB-UniRule"/>
</dbReference>
<evidence type="ECO:0000256" key="6">
    <source>
        <dbReference type="ARBA" id="ARBA00022975"/>
    </source>
</evidence>
<feature type="binding site" evidence="7">
    <location>
        <begin position="62"/>
        <end position="64"/>
    </location>
    <ligand>
        <name>substrate</name>
    </ligand>
</feature>
<dbReference type="HAMAP" id="MF_00220_B">
    <property type="entry name" value="PyrC_classI_B"/>
    <property type="match status" value="1"/>
</dbReference>
<comment type="pathway">
    <text evidence="7">Pyrimidine metabolism; UMP biosynthesis via de novo pathway; (S)-dihydroorotate from bicarbonate: step 3/3.</text>
</comment>
<evidence type="ECO:0000313" key="13">
    <source>
        <dbReference type="Proteomes" id="UP000701680"/>
    </source>
</evidence>
<comment type="caution">
    <text evidence="11">The sequence shown here is derived from an EMBL/GenBank/DDBJ whole genome shotgun (WGS) entry which is preliminary data.</text>
</comment>
<dbReference type="PANTHER" id="PTHR43668:SF2">
    <property type="entry name" value="ALLANTOINASE"/>
    <property type="match status" value="1"/>
</dbReference>
<feature type="binding site" evidence="7">
    <location>
        <position position="94"/>
    </location>
    <ligand>
        <name>substrate</name>
    </ligand>
</feature>
<evidence type="ECO:0000259" key="9">
    <source>
        <dbReference type="Pfam" id="PF12890"/>
    </source>
</evidence>
<dbReference type="InterPro" id="IPR050138">
    <property type="entry name" value="DHOase/Allantoinase_Hydrolase"/>
</dbReference>
<comment type="catalytic activity">
    <reaction evidence="7">
        <text>(S)-dihydroorotate + H2O = N-carbamoyl-L-aspartate + H(+)</text>
        <dbReference type="Rhea" id="RHEA:24296"/>
        <dbReference type="ChEBI" id="CHEBI:15377"/>
        <dbReference type="ChEBI" id="CHEBI:15378"/>
        <dbReference type="ChEBI" id="CHEBI:30864"/>
        <dbReference type="ChEBI" id="CHEBI:32814"/>
        <dbReference type="EC" id="3.5.2.3"/>
    </reaction>
</comment>
<keyword evidence="3 7" id="KW-0479">Metal-binding</keyword>
<dbReference type="EC" id="3.5.2.3" evidence="7"/>
<feature type="binding site" evidence="7">
    <location>
        <position position="278"/>
    </location>
    <ligand>
        <name>substrate</name>
    </ligand>
</feature>
<dbReference type="NCBIfam" id="TIGR00857">
    <property type="entry name" value="pyrC_multi"/>
    <property type="match status" value="1"/>
</dbReference>
<dbReference type="UniPathway" id="UPA00070">
    <property type="reaction ID" value="UER00117"/>
</dbReference>
<evidence type="ECO:0000256" key="2">
    <source>
        <dbReference type="ARBA" id="ARBA00010286"/>
    </source>
</evidence>
<protein>
    <recommendedName>
        <fullName evidence="7">Dihydroorotase</fullName>
        <shortName evidence="7">DHOase</shortName>
        <ecNumber evidence="7">3.5.2.3</ecNumber>
    </recommendedName>
</protein>
<feature type="domain" description="Amidohydrolase 3" evidence="8">
    <location>
        <begin position="345"/>
        <end position="423"/>
    </location>
</feature>